<organism evidence="2 3">
    <name type="scientific">Clostridium gelidum</name>
    <dbReference type="NCBI Taxonomy" id="704125"/>
    <lineage>
        <taxon>Bacteria</taxon>
        <taxon>Bacillati</taxon>
        <taxon>Bacillota</taxon>
        <taxon>Clostridia</taxon>
        <taxon>Eubacteriales</taxon>
        <taxon>Clostridiaceae</taxon>
        <taxon>Clostridium</taxon>
    </lineage>
</organism>
<accession>A0ABM7TAR4</accession>
<name>A0ABM7TAR4_9CLOT</name>
<keyword evidence="3" id="KW-1185">Reference proteome</keyword>
<evidence type="ECO:0000313" key="3">
    <source>
        <dbReference type="Proteomes" id="UP000824633"/>
    </source>
</evidence>
<keyword evidence="1" id="KW-0472">Membrane</keyword>
<dbReference type="RefSeq" id="WP_224034671.1">
    <property type="nucleotide sequence ID" value="NZ_AP024849.1"/>
</dbReference>
<reference evidence="3" key="1">
    <citation type="submission" date="2021-07" db="EMBL/GenBank/DDBJ databases">
        <title>Complete genome sequencing of a Clostridium isolate.</title>
        <authorList>
            <person name="Ueki A."/>
            <person name="Tonouchi A."/>
        </authorList>
    </citation>
    <scope>NUCLEOTIDE SEQUENCE [LARGE SCALE GENOMIC DNA]</scope>
    <source>
        <strain evidence="3">C5S11</strain>
    </source>
</reference>
<keyword evidence="1" id="KW-0812">Transmembrane</keyword>
<feature type="transmembrane region" description="Helical" evidence="1">
    <location>
        <begin position="33"/>
        <end position="49"/>
    </location>
</feature>
<dbReference type="Proteomes" id="UP000824633">
    <property type="component" value="Chromosome"/>
</dbReference>
<proteinExistence type="predicted"/>
<gene>
    <name evidence="2" type="ORF">psyc5s11_44750</name>
</gene>
<dbReference type="EMBL" id="AP024849">
    <property type="protein sequence ID" value="BCZ48408.1"/>
    <property type="molecule type" value="Genomic_DNA"/>
</dbReference>
<evidence type="ECO:0008006" key="4">
    <source>
        <dbReference type="Google" id="ProtNLM"/>
    </source>
</evidence>
<keyword evidence="1" id="KW-1133">Transmembrane helix</keyword>
<feature type="transmembrane region" description="Helical" evidence="1">
    <location>
        <begin position="69"/>
        <end position="87"/>
    </location>
</feature>
<evidence type="ECO:0000256" key="1">
    <source>
        <dbReference type="SAM" id="Phobius"/>
    </source>
</evidence>
<sequence>MKNVDENLKYIHECAKEKSNEILSRKQHVEIKILYLLQAVAILGGLSVFGKPEASTIWQIELTGKILSALLYSALTIAVITLMLGLNDNLLNIKIVKLFLSKKLKRKVRIFVRKEVNKRLENKTQENIEEQIEKGKFSYKETPFPDIELEEYLKYSDFAEIETYKDINNYYKLMIETFGNSARTGDYITNAKSRCFTIGLQSFIAAVILRLFCSCIFYIV</sequence>
<protein>
    <recommendedName>
        <fullName evidence="4">SMODS and SLOG-associating 2TM effector domain-containing protein</fullName>
    </recommendedName>
</protein>
<feature type="transmembrane region" description="Helical" evidence="1">
    <location>
        <begin position="198"/>
        <end position="219"/>
    </location>
</feature>
<evidence type="ECO:0000313" key="2">
    <source>
        <dbReference type="EMBL" id="BCZ48408.1"/>
    </source>
</evidence>